<evidence type="ECO:0000313" key="2">
    <source>
        <dbReference type="EMBL" id="SDN26633.1"/>
    </source>
</evidence>
<keyword evidence="3" id="KW-1185">Reference proteome</keyword>
<evidence type="ECO:0000313" key="3">
    <source>
        <dbReference type="Proteomes" id="UP000199341"/>
    </source>
</evidence>
<evidence type="ECO:0000256" key="1">
    <source>
        <dbReference type="SAM" id="SignalP"/>
    </source>
</evidence>
<dbReference type="Gene3D" id="2.50.20.20">
    <property type="match status" value="1"/>
</dbReference>
<feature type="chain" id="PRO_5039518280" description="Lipoprotein" evidence="1">
    <location>
        <begin position="30"/>
        <end position="273"/>
    </location>
</feature>
<protein>
    <recommendedName>
        <fullName evidence="4">Lipoprotein</fullName>
    </recommendedName>
</protein>
<dbReference type="EMBL" id="FNIE01000003">
    <property type="protein sequence ID" value="SDN26633.1"/>
    <property type="molecule type" value="Genomic_DNA"/>
</dbReference>
<proteinExistence type="predicted"/>
<gene>
    <name evidence="2" type="ORF">SAMN05216259_103357</name>
</gene>
<dbReference type="PROSITE" id="PS51257">
    <property type="entry name" value="PROKAR_LIPOPROTEIN"/>
    <property type="match status" value="1"/>
</dbReference>
<feature type="signal peptide" evidence="1">
    <location>
        <begin position="1"/>
        <end position="29"/>
    </location>
</feature>
<dbReference type="Proteomes" id="UP000199341">
    <property type="component" value="Unassembled WGS sequence"/>
</dbReference>
<dbReference type="AlphaFoldDB" id="A0A1H0A114"/>
<keyword evidence="1" id="KW-0732">Signal</keyword>
<dbReference type="STRING" id="310781.SAMN05216259_103357"/>
<sequence length="273" mass="27959">MTATTRFWTGAAGAAAATALLAGCAQDDAADAPLVAPVSVERDTGPFAGTSGADVMARATRAMDGIVAVTVDIHFDAGPDGSGGSDDPEDGPSRLAAAVEYGKCAGSMEFDARKVQFLLVSGTRYLKGDAGFWTTEVGAPPAIGQELSGSWVKLPPPGSDGDGDTGLEHFCDLQGMLNQIDDAAGEGPVTKGSATTYDGHAVIPLTQDGGDVTTRYYVATAGTPYILRLDDTEDGDTTTVGFSDFDKKPRITAPPAGSTLDLADYTHDPGFTV</sequence>
<accession>A0A1H0A114</accession>
<organism evidence="2 3">
    <name type="scientific">Actinacidiphila guanduensis</name>
    <dbReference type="NCBI Taxonomy" id="310781"/>
    <lineage>
        <taxon>Bacteria</taxon>
        <taxon>Bacillati</taxon>
        <taxon>Actinomycetota</taxon>
        <taxon>Actinomycetes</taxon>
        <taxon>Kitasatosporales</taxon>
        <taxon>Streptomycetaceae</taxon>
        <taxon>Actinacidiphila</taxon>
    </lineage>
</organism>
<reference evidence="2 3" key="1">
    <citation type="submission" date="2016-10" db="EMBL/GenBank/DDBJ databases">
        <authorList>
            <person name="de Groot N.N."/>
        </authorList>
    </citation>
    <scope>NUCLEOTIDE SEQUENCE [LARGE SCALE GENOMIC DNA]</scope>
    <source>
        <strain evidence="2 3">CGMCC 4.2022</strain>
    </source>
</reference>
<dbReference type="OrthoDB" id="3745543at2"/>
<evidence type="ECO:0008006" key="4">
    <source>
        <dbReference type="Google" id="ProtNLM"/>
    </source>
</evidence>
<name>A0A1H0A114_9ACTN</name>
<dbReference type="RefSeq" id="WP_093783596.1">
    <property type="nucleotide sequence ID" value="NZ_FNIE01000003.1"/>
</dbReference>